<keyword evidence="2" id="KW-0732">Signal</keyword>
<gene>
    <name evidence="4" type="ORF">M3202_21835</name>
</gene>
<keyword evidence="1" id="KW-0378">Hydrolase</keyword>
<evidence type="ECO:0000313" key="5">
    <source>
        <dbReference type="Proteomes" id="UP001139179"/>
    </source>
</evidence>
<organism evidence="4 5">
    <name type="scientific">Halalkalibacter oceani</name>
    <dbReference type="NCBI Taxonomy" id="1653776"/>
    <lineage>
        <taxon>Bacteria</taxon>
        <taxon>Bacillati</taxon>
        <taxon>Bacillota</taxon>
        <taxon>Bacilli</taxon>
        <taxon>Bacillales</taxon>
        <taxon>Bacillaceae</taxon>
        <taxon>Halalkalibacter</taxon>
    </lineage>
</organism>
<dbReference type="AlphaFoldDB" id="A0A9X2DTG2"/>
<dbReference type="SUPFAM" id="SSF53187">
    <property type="entry name" value="Zn-dependent exopeptidases"/>
    <property type="match status" value="1"/>
</dbReference>
<dbReference type="CDD" id="cd02696">
    <property type="entry name" value="MurNAc-LAA"/>
    <property type="match status" value="1"/>
</dbReference>
<evidence type="ECO:0000256" key="2">
    <source>
        <dbReference type="SAM" id="SignalP"/>
    </source>
</evidence>
<dbReference type="PANTHER" id="PTHR30404">
    <property type="entry name" value="N-ACETYLMURAMOYL-L-ALANINE AMIDASE"/>
    <property type="match status" value="1"/>
</dbReference>
<evidence type="ECO:0000259" key="3">
    <source>
        <dbReference type="SMART" id="SM00646"/>
    </source>
</evidence>
<dbReference type="GO" id="GO:0030288">
    <property type="term" value="C:outer membrane-bounded periplasmic space"/>
    <property type="evidence" value="ECO:0007669"/>
    <property type="project" value="TreeGrafter"/>
</dbReference>
<proteinExistence type="predicted"/>
<feature type="signal peptide" evidence="2">
    <location>
        <begin position="1"/>
        <end position="26"/>
    </location>
</feature>
<evidence type="ECO:0000313" key="4">
    <source>
        <dbReference type="EMBL" id="MCM3716684.1"/>
    </source>
</evidence>
<dbReference type="RefSeq" id="WP_251225328.1">
    <property type="nucleotide sequence ID" value="NZ_JAMBOL010000053.1"/>
</dbReference>
<sequence length="228" mass="26005">MKKWLTMVFLPVLLLLFLSSPIPAGADPSIIDSYDVVIDVGHGGVDGGTSANGVLEKDLNLIFGRKLMKELQQKSYHVGITRLDDYSLSDDSPFPHLRRHLRDLRQRKLIADALKPKVFISLHVNWSKHKQRRGPLIIYQVSGKSYHLARIVQEHLNNYYKIDKHPQRGNPYFLMKHLDMPSIIVELGYISNGEDFHVLTDEQSQNEIVSVLVHAIDEYLLLYPAEGA</sequence>
<protein>
    <submittedName>
        <fullName evidence="4">N-acetylmuramoyl-L-alanine amidase</fullName>
    </submittedName>
</protein>
<dbReference type="GO" id="GO:0009253">
    <property type="term" value="P:peptidoglycan catabolic process"/>
    <property type="evidence" value="ECO:0007669"/>
    <property type="project" value="InterPro"/>
</dbReference>
<reference evidence="4" key="1">
    <citation type="submission" date="2022-05" db="EMBL/GenBank/DDBJ databases">
        <title>Comparative Genomics of Spacecraft Associated Microbes.</title>
        <authorList>
            <person name="Tran M.T."/>
            <person name="Wright A."/>
            <person name="Seuylemezian A."/>
            <person name="Eisen J."/>
            <person name="Coil D."/>
        </authorList>
    </citation>
    <scope>NUCLEOTIDE SEQUENCE</scope>
    <source>
        <strain evidence="4">214.1.1</strain>
    </source>
</reference>
<dbReference type="InterPro" id="IPR002508">
    <property type="entry name" value="MurNAc-LAA_cat"/>
</dbReference>
<dbReference type="GO" id="GO:0008745">
    <property type="term" value="F:N-acetylmuramoyl-L-alanine amidase activity"/>
    <property type="evidence" value="ECO:0007669"/>
    <property type="project" value="InterPro"/>
</dbReference>
<dbReference type="Gene3D" id="3.40.630.40">
    <property type="entry name" value="Zn-dependent exopeptidases"/>
    <property type="match status" value="1"/>
</dbReference>
<feature type="domain" description="MurNAc-LAA" evidence="3">
    <location>
        <begin position="108"/>
        <end position="217"/>
    </location>
</feature>
<evidence type="ECO:0000256" key="1">
    <source>
        <dbReference type="ARBA" id="ARBA00022801"/>
    </source>
</evidence>
<dbReference type="Pfam" id="PF01520">
    <property type="entry name" value="Amidase_3"/>
    <property type="match status" value="1"/>
</dbReference>
<dbReference type="PANTHER" id="PTHR30404:SF0">
    <property type="entry name" value="N-ACETYLMURAMOYL-L-ALANINE AMIDASE AMIC"/>
    <property type="match status" value="1"/>
</dbReference>
<dbReference type="EMBL" id="JAMBOL010000053">
    <property type="protein sequence ID" value="MCM3716684.1"/>
    <property type="molecule type" value="Genomic_DNA"/>
</dbReference>
<comment type="caution">
    <text evidence="4">The sequence shown here is derived from an EMBL/GenBank/DDBJ whole genome shotgun (WGS) entry which is preliminary data.</text>
</comment>
<accession>A0A9X2DTG2</accession>
<name>A0A9X2DTG2_9BACI</name>
<keyword evidence="5" id="KW-1185">Reference proteome</keyword>
<dbReference type="Proteomes" id="UP001139179">
    <property type="component" value="Unassembled WGS sequence"/>
</dbReference>
<feature type="chain" id="PRO_5040991486" evidence="2">
    <location>
        <begin position="27"/>
        <end position="228"/>
    </location>
</feature>
<dbReference type="InterPro" id="IPR050695">
    <property type="entry name" value="N-acetylmuramoyl_amidase_3"/>
</dbReference>
<dbReference type="SMART" id="SM00646">
    <property type="entry name" value="Ami_3"/>
    <property type="match status" value="1"/>
</dbReference>